<dbReference type="EMBL" id="BATA01000021">
    <property type="protein sequence ID" value="GAD52377.1"/>
    <property type="molecule type" value="Genomic_DNA"/>
</dbReference>
<feature type="transmembrane region" description="Helical" evidence="1">
    <location>
        <begin position="60"/>
        <end position="82"/>
    </location>
</feature>
<comment type="caution">
    <text evidence="2">The sequence shown here is derived from an EMBL/GenBank/DDBJ whole genome shotgun (WGS) entry which is preliminary data.</text>
</comment>
<feature type="transmembrane region" description="Helical" evidence="1">
    <location>
        <begin position="27"/>
        <end position="48"/>
    </location>
</feature>
<protein>
    <submittedName>
        <fullName evidence="2">Uncharacterized protein</fullName>
    </submittedName>
</protein>
<keyword evidence="1" id="KW-0472">Membrane</keyword>
<gene>
    <name evidence="2" type="ORF">MBEHAL_1137</name>
</gene>
<evidence type="ECO:0000313" key="3">
    <source>
        <dbReference type="Proteomes" id="UP000016986"/>
    </source>
</evidence>
<evidence type="ECO:0000313" key="2">
    <source>
        <dbReference type="EMBL" id="GAD52377.1"/>
    </source>
</evidence>
<organism evidence="2 3">
    <name type="scientific">Halarchaeum acidiphilum MH1-52-1</name>
    <dbReference type="NCBI Taxonomy" id="1261545"/>
    <lineage>
        <taxon>Archaea</taxon>
        <taxon>Methanobacteriati</taxon>
        <taxon>Methanobacteriota</taxon>
        <taxon>Stenosarchaea group</taxon>
        <taxon>Halobacteria</taxon>
        <taxon>Halobacteriales</taxon>
        <taxon>Halobacteriaceae</taxon>
    </lineage>
</organism>
<proteinExistence type="predicted"/>
<evidence type="ECO:0000256" key="1">
    <source>
        <dbReference type="SAM" id="Phobius"/>
    </source>
</evidence>
<keyword evidence="1" id="KW-0812">Transmembrane</keyword>
<accession>U2YUG5</accession>
<dbReference type="AlphaFoldDB" id="U2YUG5"/>
<keyword evidence="3" id="KW-1185">Reference proteome</keyword>
<reference evidence="2 3" key="1">
    <citation type="submission" date="2013-09" db="EMBL/GenBank/DDBJ databases">
        <title>Whole genome sequencing of Halarchaeum acidiphilum strain MH1-52-1.</title>
        <authorList>
            <person name="Shimane Y."/>
            <person name="Minegishi H."/>
            <person name="Nishi S."/>
            <person name="Echigo A."/>
            <person name="Shuto A."/>
            <person name="Konishi M."/>
            <person name="Ito T."/>
            <person name="Ohkuma M."/>
            <person name="Ohta Y."/>
            <person name="Nagano Y."/>
            <person name="Tsubouchi T."/>
            <person name="Mori K."/>
            <person name="Usui K."/>
            <person name="Kamekura M."/>
            <person name="Usami R."/>
            <person name="Takaki Y."/>
            <person name="Hatada Y."/>
        </authorList>
    </citation>
    <scope>NUCLEOTIDE SEQUENCE [LARGE SCALE GENOMIC DNA]</scope>
    <source>
        <strain evidence="2 3">JCM 16109</strain>
    </source>
</reference>
<sequence length="87" mass="9000">MGYGFLTGALDASHPLAALDNSQVARFALAMNGFSMCVMNGSLVLYTLFRGIRDIRSGIVLVFGCAGFGFGAGLIELAGPVLTTVVP</sequence>
<dbReference type="Proteomes" id="UP000016986">
    <property type="component" value="Unassembled WGS sequence"/>
</dbReference>
<keyword evidence="1" id="KW-1133">Transmembrane helix</keyword>
<name>U2YUG5_9EURY</name>